<feature type="transmembrane region" description="Helical" evidence="2">
    <location>
        <begin position="99"/>
        <end position="120"/>
    </location>
</feature>
<keyword evidence="4" id="KW-1185">Reference proteome</keyword>
<comment type="caution">
    <text evidence="3">The sequence shown here is derived from an EMBL/GenBank/DDBJ whole genome shotgun (WGS) entry which is preliminary data.</text>
</comment>
<evidence type="ECO:0000256" key="2">
    <source>
        <dbReference type="SAM" id="Phobius"/>
    </source>
</evidence>
<keyword evidence="2" id="KW-0472">Membrane</keyword>
<keyword evidence="2" id="KW-0812">Transmembrane</keyword>
<name>A0ABT4TQC2_9ACTN</name>
<organism evidence="3 4">
    <name type="scientific">Nocardiopsis suaedae</name>
    <dbReference type="NCBI Taxonomy" id="3018444"/>
    <lineage>
        <taxon>Bacteria</taxon>
        <taxon>Bacillati</taxon>
        <taxon>Actinomycetota</taxon>
        <taxon>Actinomycetes</taxon>
        <taxon>Streptosporangiales</taxon>
        <taxon>Nocardiopsidaceae</taxon>
        <taxon>Nocardiopsis</taxon>
    </lineage>
</organism>
<feature type="transmembrane region" description="Helical" evidence="2">
    <location>
        <begin position="42"/>
        <end position="62"/>
    </location>
</feature>
<dbReference type="Pfam" id="PF10935">
    <property type="entry name" value="DUF2637"/>
    <property type="match status" value="1"/>
</dbReference>
<dbReference type="EMBL" id="JAQFWP010000042">
    <property type="protein sequence ID" value="MDA2806889.1"/>
    <property type="molecule type" value="Genomic_DNA"/>
</dbReference>
<proteinExistence type="predicted"/>
<dbReference type="RefSeq" id="WP_270679523.1">
    <property type="nucleotide sequence ID" value="NZ_JAQFWP010000042.1"/>
</dbReference>
<dbReference type="InterPro" id="IPR021235">
    <property type="entry name" value="DUF2637"/>
</dbReference>
<feature type="transmembrane region" description="Helical" evidence="2">
    <location>
        <begin position="74"/>
        <end position="93"/>
    </location>
</feature>
<evidence type="ECO:0000313" key="3">
    <source>
        <dbReference type="EMBL" id="MDA2806889.1"/>
    </source>
</evidence>
<feature type="compositionally biased region" description="Low complexity" evidence="1">
    <location>
        <begin position="142"/>
        <end position="154"/>
    </location>
</feature>
<reference evidence="3" key="1">
    <citation type="submission" date="2023-01" db="EMBL/GenBank/DDBJ databases">
        <title>Draft genome sequence of Nocardiopsis sp. LSu2-4 isolated from halophytes.</title>
        <authorList>
            <person name="Duangmal K."/>
            <person name="Chantavorakit T."/>
        </authorList>
    </citation>
    <scope>NUCLEOTIDE SEQUENCE</scope>
    <source>
        <strain evidence="3">LSu2-4</strain>
    </source>
</reference>
<feature type="region of interest" description="Disordered" evidence="1">
    <location>
        <begin position="129"/>
        <end position="154"/>
    </location>
</feature>
<gene>
    <name evidence="3" type="ORF">O4U47_20450</name>
</gene>
<evidence type="ECO:0000313" key="4">
    <source>
        <dbReference type="Proteomes" id="UP001165685"/>
    </source>
</evidence>
<keyword evidence="2" id="KW-1133">Transmembrane helix</keyword>
<accession>A0ABT4TQC2</accession>
<feature type="transmembrane region" description="Helical" evidence="2">
    <location>
        <begin position="9"/>
        <end position="30"/>
    </location>
</feature>
<dbReference type="Proteomes" id="UP001165685">
    <property type="component" value="Unassembled WGS sequence"/>
</dbReference>
<protein>
    <submittedName>
        <fullName evidence="3">DUF2637 domain-containing protein</fullName>
    </submittedName>
</protein>
<evidence type="ECO:0000256" key="1">
    <source>
        <dbReference type="SAM" id="MobiDB-lite"/>
    </source>
</evidence>
<sequence length="247" mass="26813">MSSPVWSRWITIAAVKMLAGIAAVVSYSHMFELAQRHGEPEWRAALFPLSVDGMIIASSMTLLADARRGRRGGVLPWTLLILGSLASLAANVAVAEPTVWSAVIHAWPSFALAGAFELLMRELRREQGARSAHAVDEPNSPATPATSPAAAAEALATVAQGDQAELSNADRPRLHVVEAVDRAAELPCATTVPRLQVEAWQWAQENRGEDGSLPTGREIALRFNRKARWGRLVKQWGQQGHFEMEVA</sequence>